<sequence length="51" mass="5103">MRDVASESAEAPAAATQKSWVPLAVAAAAILAVAAVGAVLLTRRRSSAPTK</sequence>
<keyword evidence="1" id="KW-0472">Membrane</keyword>
<reference evidence="2" key="2">
    <citation type="journal article" date="2022" name="BMC Genomics">
        <title>Comparative genome analysis of mycobacteria focusing on tRNA and non-coding RNA.</title>
        <authorList>
            <person name="Behra P.R.K."/>
            <person name="Pettersson B.M.F."/>
            <person name="Ramesh M."/>
            <person name="Das S."/>
            <person name="Dasgupta S."/>
            <person name="Kirsebom L.A."/>
        </authorList>
    </citation>
    <scope>NUCLEOTIDE SEQUENCE</scope>
    <source>
        <strain evidence="2">DSM 45406</strain>
    </source>
</reference>
<proteinExistence type="predicted"/>
<comment type="caution">
    <text evidence="2">The sequence shown here is derived from an EMBL/GenBank/DDBJ whole genome shotgun (WGS) entry which is preliminary data.</text>
</comment>
<organism evidence="2 3">
    <name type="scientific">Mycolicibacterium rufum</name>
    <dbReference type="NCBI Taxonomy" id="318424"/>
    <lineage>
        <taxon>Bacteria</taxon>
        <taxon>Bacillati</taxon>
        <taxon>Actinomycetota</taxon>
        <taxon>Actinomycetes</taxon>
        <taxon>Mycobacteriales</taxon>
        <taxon>Mycobacteriaceae</taxon>
        <taxon>Mycolicibacterium</taxon>
    </lineage>
</organism>
<accession>A0A9X2YG79</accession>
<protein>
    <submittedName>
        <fullName evidence="2">Uncharacterized protein</fullName>
    </submittedName>
</protein>
<keyword evidence="1" id="KW-0812">Transmembrane</keyword>
<dbReference type="Proteomes" id="UP001140272">
    <property type="component" value="Unassembled WGS sequence"/>
</dbReference>
<gene>
    <name evidence="2" type="ORF">H7H73_27445</name>
</gene>
<name>A0A9X2YG79_9MYCO</name>
<dbReference type="AlphaFoldDB" id="A0A9X2YG79"/>
<feature type="transmembrane region" description="Helical" evidence="1">
    <location>
        <begin position="20"/>
        <end position="41"/>
    </location>
</feature>
<evidence type="ECO:0000313" key="2">
    <source>
        <dbReference type="EMBL" id="MCV7073499.1"/>
    </source>
</evidence>
<evidence type="ECO:0000256" key="1">
    <source>
        <dbReference type="SAM" id="Phobius"/>
    </source>
</evidence>
<keyword evidence="1" id="KW-1133">Transmembrane helix</keyword>
<reference evidence="2" key="1">
    <citation type="submission" date="2020-07" db="EMBL/GenBank/DDBJ databases">
        <authorList>
            <person name="Pettersson B.M.F."/>
            <person name="Behra P.R.K."/>
            <person name="Ramesh M."/>
            <person name="Das S."/>
            <person name="Dasgupta S."/>
            <person name="Kirsebom L.A."/>
        </authorList>
    </citation>
    <scope>NUCLEOTIDE SEQUENCE</scope>
    <source>
        <strain evidence="2">DSM 45406</strain>
    </source>
</reference>
<dbReference type="EMBL" id="JACKRN010000872">
    <property type="protein sequence ID" value="MCV7073499.1"/>
    <property type="molecule type" value="Genomic_DNA"/>
</dbReference>
<evidence type="ECO:0000313" key="3">
    <source>
        <dbReference type="Proteomes" id="UP001140272"/>
    </source>
</evidence>